<evidence type="ECO:0000313" key="2">
    <source>
        <dbReference type="EMBL" id="QBB71611.1"/>
    </source>
</evidence>
<accession>A0A411HM57</accession>
<evidence type="ECO:0000256" key="1">
    <source>
        <dbReference type="SAM" id="Phobius"/>
    </source>
</evidence>
<dbReference type="AlphaFoldDB" id="A0A411HM57"/>
<gene>
    <name evidence="2" type="ORF">ELE36_15295</name>
</gene>
<dbReference type="KEGG" id="xbc:ELE36_15295"/>
<evidence type="ECO:0000313" key="3">
    <source>
        <dbReference type="Proteomes" id="UP000291562"/>
    </source>
</evidence>
<protein>
    <submittedName>
        <fullName evidence="2">Uncharacterized protein</fullName>
    </submittedName>
</protein>
<keyword evidence="3" id="KW-1185">Reference proteome</keyword>
<dbReference type="Proteomes" id="UP000291562">
    <property type="component" value="Chromosome"/>
</dbReference>
<reference evidence="2 3" key="1">
    <citation type="submission" date="2019-01" db="EMBL/GenBank/DDBJ databases">
        <title>Pseudolysobacter antarctica gen. nov., sp. nov., isolated from Fildes Peninsula, Antarctica.</title>
        <authorList>
            <person name="Wei Z."/>
            <person name="Peng F."/>
        </authorList>
    </citation>
    <scope>NUCLEOTIDE SEQUENCE [LARGE SCALE GENOMIC DNA]</scope>
    <source>
        <strain evidence="2 3">AQ6-296</strain>
    </source>
</reference>
<feature type="transmembrane region" description="Helical" evidence="1">
    <location>
        <begin position="124"/>
        <end position="141"/>
    </location>
</feature>
<keyword evidence="1" id="KW-0812">Transmembrane</keyword>
<sequence length="143" mass="15635">MPESVSSATRPSNWLLAIFTAVMMALALGAMWAMIALLLRHGRYTLAVPIGIAIAQTLRAQNIRHSPLAVVLAVVLTVLASIYAQALFAIGDLAQMIGLTFKDAFVRFDPGFALMLARGRIDRITVIWTALAALLAAFWVWRR</sequence>
<keyword evidence="1" id="KW-0472">Membrane</keyword>
<keyword evidence="1" id="KW-1133">Transmembrane helix</keyword>
<feature type="transmembrane region" description="Helical" evidence="1">
    <location>
        <begin position="14"/>
        <end position="39"/>
    </location>
</feature>
<proteinExistence type="predicted"/>
<organism evidence="2 3">
    <name type="scientific">Pseudolysobacter antarcticus</name>
    <dbReference type="NCBI Taxonomy" id="2511995"/>
    <lineage>
        <taxon>Bacteria</taxon>
        <taxon>Pseudomonadati</taxon>
        <taxon>Pseudomonadota</taxon>
        <taxon>Gammaproteobacteria</taxon>
        <taxon>Lysobacterales</taxon>
        <taxon>Rhodanobacteraceae</taxon>
        <taxon>Pseudolysobacter</taxon>
    </lineage>
</organism>
<dbReference type="RefSeq" id="WP_129834783.1">
    <property type="nucleotide sequence ID" value="NZ_CP035704.1"/>
</dbReference>
<feature type="transmembrane region" description="Helical" evidence="1">
    <location>
        <begin position="68"/>
        <end position="90"/>
    </location>
</feature>
<dbReference type="EMBL" id="CP035704">
    <property type="protein sequence ID" value="QBB71611.1"/>
    <property type="molecule type" value="Genomic_DNA"/>
</dbReference>
<name>A0A411HM57_9GAMM</name>